<protein>
    <submittedName>
        <fullName evidence="2">Uncharacterized protein</fullName>
    </submittedName>
</protein>
<dbReference type="InterPro" id="IPR027417">
    <property type="entry name" value="P-loop_NTPase"/>
</dbReference>
<reference evidence="2" key="3">
    <citation type="submission" date="2022-06" db="UniProtKB">
        <authorList>
            <consortium name="EnsemblPlants"/>
        </authorList>
    </citation>
    <scope>IDENTIFICATION</scope>
</reference>
<dbReference type="Proteomes" id="UP000015106">
    <property type="component" value="Chromosome 6"/>
</dbReference>
<name>A0A8R7QP68_TRIUA</name>
<dbReference type="EnsemblPlants" id="TuG1812G0600001091.01.T01">
    <property type="protein sequence ID" value="TuG1812G0600001091.01.T01"/>
    <property type="gene ID" value="TuG1812G0600001091.01"/>
</dbReference>
<organism evidence="2 3">
    <name type="scientific">Triticum urartu</name>
    <name type="common">Red wild einkorn</name>
    <name type="synonym">Crithodium urartu</name>
    <dbReference type="NCBI Taxonomy" id="4572"/>
    <lineage>
        <taxon>Eukaryota</taxon>
        <taxon>Viridiplantae</taxon>
        <taxon>Streptophyta</taxon>
        <taxon>Embryophyta</taxon>
        <taxon>Tracheophyta</taxon>
        <taxon>Spermatophyta</taxon>
        <taxon>Magnoliopsida</taxon>
        <taxon>Liliopsida</taxon>
        <taxon>Poales</taxon>
        <taxon>Poaceae</taxon>
        <taxon>BOP clade</taxon>
        <taxon>Pooideae</taxon>
        <taxon>Triticodae</taxon>
        <taxon>Triticeae</taxon>
        <taxon>Triticinae</taxon>
        <taxon>Triticum</taxon>
    </lineage>
</organism>
<evidence type="ECO:0000313" key="2">
    <source>
        <dbReference type="EnsemblPlants" id="TuG1812G0600001091.01.T01"/>
    </source>
</evidence>
<proteinExistence type="predicted"/>
<dbReference type="PANTHER" id="PTHR19241">
    <property type="entry name" value="ATP-BINDING CASSETTE TRANSPORTER"/>
    <property type="match status" value="1"/>
</dbReference>
<keyword evidence="1" id="KW-0813">Transport</keyword>
<reference evidence="3" key="1">
    <citation type="journal article" date="2013" name="Nature">
        <title>Draft genome of the wheat A-genome progenitor Triticum urartu.</title>
        <authorList>
            <person name="Ling H.Q."/>
            <person name="Zhao S."/>
            <person name="Liu D."/>
            <person name="Wang J."/>
            <person name="Sun H."/>
            <person name="Zhang C."/>
            <person name="Fan H."/>
            <person name="Li D."/>
            <person name="Dong L."/>
            <person name="Tao Y."/>
            <person name="Gao C."/>
            <person name="Wu H."/>
            <person name="Li Y."/>
            <person name="Cui Y."/>
            <person name="Guo X."/>
            <person name="Zheng S."/>
            <person name="Wang B."/>
            <person name="Yu K."/>
            <person name="Liang Q."/>
            <person name="Yang W."/>
            <person name="Lou X."/>
            <person name="Chen J."/>
            <person name="Feng M."/>
            <person name="Jian J."/>
            <person name="Zhang X."/>
            <person name="Luo G."/>
            <person name="Jiang Y."/>
            <person name="Liu J."/>
            <person name="Wang Z."/>
            <person name="Sha Y."/>
            <person name="Zhang B."/>
            <person name="Wu H."/>
            <person name="Tang D."/>
            <person name="Shen Q."/>
            <person name="Xue P."/>
            <person name="Zou S."/>
            <person name="Wang X."/>
            <person name="Liu X."/>
            <person name="Wang F."/>
            <person name="Yang Y."/>
            <person name="An X."/>
            <person name="Dong Z."/>
            <person name="Zhang K."/>
            <person name="Zhang X."/>
            <person name="Luo M.C."/>
            <person name="Dvorak J."/>
            <person name="Tong Y."/>
            <person name="Wang J."/>
            <person name="Yang H."/>
            <person name="Li Z."/>
            <person name="Wang D."/>
            <person name="Zhang A."/>
            <person name="Wang J."/>
        </authorList>
    </citation>
    <scope>NUCLEOTIDE SEQUENCE</scope>
    <source>
        <strain evidence="3">cv. G1812</strain>
    </source>
</reference>
<reference evidence="2" key="2">
    <citation type="submission" date="2018-03" db="EMBL/GenBank/DDBJ databases">
        <title>The Triticum urartu genome reveals the dynamic nature of wheat genome evolution.</title>
        <authorList>
            <person name="Ling H."/>
            <person name="Ma B."/>
            <person name="Shi X."/>
            <person name="Liu H."/>
            <person name="Dong L."/>
            <person name="Sun H."/>
            <person name="Cao Y."/>
            <person name="Gao Q."/>
            <person name="Zheng S."/>
            <person name="Li Y."/>
            <person name="Yu Y."/>
            <person name="Du H."/>
            <person name="Qi M."/>
            <person name="Li Y."/>
            <person name="Yu H."/>
            <person name="Cui Y."/>
            <person name="Wang N."/>
            <person name="Chen C."/>
            <person name="Wu H."/>
            <person name="Zhao Y."/>
            <person name="Zhang J."/>
            <person name="Li Y."/>
            <person name="Zhou W."/>
            <person name="Zhang B."/>
            <person name="Hu W."/>
            <person name="Eijk M."/>
            <person name="Tang J."/>
            <person name="Witsenboer H."/>
            <person name="Zhao S."/>
            <person name="Li Z."/>
            <person name="Zhang A."/>
            <person name="Wang D."/>
            <person name="Liang C."/>
        </authorList>
    </citation>
    <scope>NUCLEOTIDE SEQUENCE [LARGE SCALE GENOMIC DNA]</scope>
    <source>
        <strain evidence="2">cv. G1812</strain>
    </source>
</reference>
<dbReference type="AlphaFoldDB" id="A0A8R7QP68"/>
<evidence type="ECO:0000313" key="3">
    <source>
        <dbReference type="Proteomes" id="UP000015106"/>
    </source>
</evidence>
<dbReference type="Gramene" id="TuG1812G0600001091.01.T01">
    <property type="protein sequence ID" value="TuG1812G0600001091.01.T01"/>
    <property type="gene ID" value="TuG1812G0600001091.01"/>
</dbReference>
<keyword evidence="3" id="KW-1185">Reference proteome</keyword>
<evidence type="ECO:0000256" key="1">
    <source>
        <dbReference type="ARBA" id="ARBA00022448"/>
    </source>
</evidence>
<accession>A0A8R7QP68</accession>
<dbReference type="Gene3D" id="3.40.50.300">
    <property type="entry name" value="P-loop containing nucleotide triphosphate hydrolases"/>
    <property type="match status" value="1"/>
</dbReference>
<sequence length="82" mass="9032">MQVSGRVTYNGHGMEEFVAEKAAAYVSQEDLHTGEMTVRETLAFSAECQGTGDRQDLLAELARREGEAGLTPEHDIDVFMKV</sequence>